<feature type="transmembrane region" description="Helical" evidence="8">
    <location>
        <begin position="12"/>
        <end position="38"/>
    </location>
</feature>
<feature type="transmembrane region" description="Helical" evidence="8">
    <location>
        <begin position="177"/>
        <end position="197"/>
    </location>
</feature>
<dbReference type="Proteomes" id="UP001629249">
    <property type="component" value="Unassembled WGS sequence"/>
</dbReference>
<dbReference type="PANTHER" id="PTHR30269:SF23">
    <property type="entry name" value="MEMBRANE TRANSPORTER PROTEIN YDHB-RELATED"/>
    <property type="match status" value="1"/>
</dbReference>
<proteinExistence type="inferred from homology"/>
<reference evidence="9 10" key="1">
    <citation type="journal article" date="2024" name="Chem. Sci.">
        <title>Discovery of megapolipeptins by genome mining of a Burkholderiales bacteria collection.</title>
        <authorList>
            <person name="Paulo B.S."/>
            <person name="Recchia M.J.J."/>
            <person name="Lee S."/>
            <person name="Fergusson C.H."/>
            <person name="Romanowski S.B."/>
            <person name="Hernandez A."/>
            <person name="Krull N."/>
            <person name="Liu D.Y."/>
            <person name="Cavanagh H."/>
            <person name="Bos A."/>
            <person name="Gray C.A."/>
            <person name="Murphy B.T."/>
            <person name="Linington R.G."/>
            <person name="Eustaquio A.S."/>
        </authorList>
    </citation>
    <scope>NUCLEOTIDE SEQUENCE [LARGE SCALE GENOMIC DNA]</scope>
    <source>
        <strain evidence="9 10">RL16-012-BIC-B</strain>
    </source>
</reference>
<comment type="subcellular location">
    <subcellularLocation>
        <location evidence="1 8">Cell membrane</location>
        <topology evidence="1 8">Multi-pass membrane protein</topology>
    </subcellularLocation>
</comment>
<sequence length="296" mass="30065">MTGAQAATDLGYTLWLFAVSLGASALGGVLGMASGIFIVPILTMFGHLDIHIAIGASIVSVIACSCGGAAPFLRGRLTNVRLAVVLETATTLGALSGVLLSGLIPVSVLFFIFAVILLVSAQQMLARRADPVAGDGAAVPGARSWGASLRLDSSYPDRALGHDVDYRVQRVPLGLSLMYGAGLISALLGIGSGVLKIPAMDTALRLPIKVSSATSNFMIGVTAAASAGAYFLRGEIVAAIAGPVALGSVVGALLGARVLTRLSGDRLRVLFVVVLAVLAVQMLLEAFGIHLFGASA</sequence>
<keyword evidence="10" id="KW-1185">Reference proteome</keyword>
<dbReference type="EMBL" id="JAQQFN010000016">
    <property type="protein sequence ID" value="MFL9885534.1"/>
    <property type="molecule type" value="Genomic_DNA"/>
</dbReference>
<comment type="caution">
    <text evidence="9">The sequence shown here is derived from an EMBL/GenBank/DDBJ whole genome shotgun (WGS) entry which is preliminary data.</text>
</comment>
<gene>
    <name evidence="9" type="ORF">PQR66_21000</name>
</gene>
<keyword evidence="5 8" id="KW-0812">Transmembrane</keyword>
<evidence type="ECO:0000256" key="1">
    <source>
        <dbReference type="ARBA" id="ARBA00004651"/>
    </source>
</evidence>
<evidence type="ECO:0000256" key="8">
    <source>
        <dbReference type="RuleBase" id="RU363041"/>
    </source>
</evidence>
<evidence type="ECO:0000313" key="9">
    <source>
        <dbReference type="EMBL" id="MFL9885534.1"/>
    </source>
</evidence>
<comment type="similarity">
    <text evidence="2 8">Belongs to the 4-toluene sulfonate uptake permease (TSUP) (TC 2.A.102) family.</text>
</comment>
<evidence type="ECO:0000256" key="6">
    <source>
        <dbReference type="ARBA" id="ARBA00022989"/>
    </source>
</evidence>
<keyword evidence="4 8" id="KW-1003">Cell membrane</keyword>
<keyword evidence="6 8" id="KW-1133">Transmembrane helix</keyword>
<protein>
    <recommendedName>
        <fullName evidence="8">Probable membrane transporter protein</fullName>
    </recommendedName>
</protein>
<accession>A0ABW8ZQM2</accession>
<feature type="transmembrane region" description="Helical" evidence="8">
    <location>
        <begin position="236"/>
        <end position="255"/>
    </location>
</feature>
<feature type="transmembrane region" description="Helical" evidence="8">
    <location>
        <begin position="267"/>
        <end position="292"/>
    </location>
</feature>
<evidence type="ECO:0000256" key="2">
    <source>
        <dbReference type="ARBA" id="ARBA00009142"/>
    </source>
</evidence>
<keyword evidence="3" id="KW-0813">Transport</keyword>
<name>A0ABW8ZQM2_9BURK</name>
<evidence type="ECO:0000256" key="7">
    <source>
        <dbReference type="ARBA" id="ARBA00023136"/>
    </source>
</evidence>
<dbReference type="InterPro" id="IPR002781">
    <property type="entry name" value="TM_pro_TauE-like"/>
</dbReference>
<dbReference type="PANTHER" id="PTHR30269">
    <property type="entry name" value="TRANSMEMBRANE PROTEIN YFCA"/>
    <property type="match status" value="1"/>
</dbReference>
<dbReference type="RefSeq" id="WP_408329541.1">
    <property type="nucleotide sequence ID" value="NZ_JAQQFH010000010.1"/>
</dbReference>
<evidence type="ECO:0000256" key="3">
    <source>
        <dbReference type="ARBA" id="ARBA00022448"/>
    </source>
</evidence>
<feature type="transmembrane region" description="Helical" evidence="8">
    <location>
        <begin position="93"/>
        <end position="119"/>
    </location>
</feature>
<dbReference type="Pfam" id="PF01925">
    <property type="entry name" value="TauE"/>
    <property type="match status" value="1"/>
</dbReference>
<dbReference type="InterPro" id="IPR052017">
    <property type="entry name" value="TSUP"/>
</dbReference>
<evidence type="ECO:0000313" key="10">
    <source>
        <dbReference type="Proteomes" id="UP001629249"/>
    </source>
</evidence>
<feature type="transmembrane region" description="Helical" evidence="8">
    <location>
        <begin position="50"/>
        <end position="73"/>
    </location>
</feature>
<evidence type="ECO:0000256" key="4">
    <source>
        <dbReference type="ARBA" id="ARBA00022475"/>
    </source>
</evidence>
<keyword evidence="7 8" id="KW-0472">Membrane</keyword>
<organism evidence="9 10">
    <name type="scientific">Paraburkholderia agricolaris</name>
    <dbReference type="NCBI Taxonomy" id="2152888"/>
    <lineage>
        <taxon>Bacteria</taxon>
        <taxon>Pseudomonadati</taxon>
        <taxon>Pseudomonadota</taxon>
        <taxon>Betaproteobacteria</taxon>
        <taxon>Burkholderiales</taxon>
        <taxon>Burkholderiaceae</taxon>
        <taxon>Paraburkholderia</taxon>
    </lineage>
</organism>
<evidence type="ECO:0000256" key="5">
    <source>
        <dbReference type="ARBA" id="ARBA00022692"/>
    </source>
</evidence>